<dbReference type="AlphaFoldDB" id="A0AAJ8LK99"/>
<dbReference type="Proteomes" id="UP000322225">
    <property type="component" value="Chromosome 8"/>
</dbReference>
<reference evidence="2" key="2">
    <citation type="submission" date="2024-01" db="EMBL/GenBank/DDBJ databases">
        <title>Comparative genomics of Cryptococcus and Kwoniella reveals pathogenesis evolution and contrasting modes of karyotype evolution via chromosome fusion or intercentromeric recombination.</title>
        <authorList>
            <person name="Coelho M.A."/>
            <person name="David-Palma M."/>
            <person name="Shea T."/>
            <person name="Bowers K."/>
            <person name="McGinley-Smith S."/>
            <person name="Mohammad A.W."/>
            <person name="Gnirke A."/>
            <person name="Yurkov A.M."/>
            <person name="Nowrousian M."/>
            <person name="Sun S."/>
            <person name="Cuomo C.A."/>
            <person name="Heitman J."/>
        </authorList>
    </citation>
    <scope>NUCLEOTIDE SEQUENCE</scope>
    <source>
        <strain evidence="2">CBS 12478</strain>
    </source>
</reference>
<dbReference type="GeneID" id="43590100"/>
<evidence type="ECO:0000313" key="2">
    <source>
        <dbReference type="EMBL" id="WWD20161.1"/>
    </source>
</evidence>
<keyword evidence="3" id="KW-1185">Reference proteome</keyword>
<name>A0AAJ8LK99_9TREE</name>
<evidence type="ECO:0000313" key="3">
    <source>
        <dbReference type="Proteomes" id="UP000322225"/>
    </source>
</evidence>
<gene>
    <name evidence="2" type="ORF">CI109_104637</name>
</gene>
<evidence type="ECO:0000256" key="1">
    <source>
        <dbReference type="SAM" id="MobiDB-lite"/>
    </source>
</evidence>
<proteinExistence type="predicted"/>
<dbReference type="RefSeq" id="XP_031859731.2">
    <property type="nucleotide sequence ID" value="XM_032005947.2"/>
</dbReference>
<feature type="region of interest" description="Disordered" evidence="1">
    <location>
        <begin position="12"/>
        <end position="31"/>
    </location>
</feature>
<protein>
    <submittedName>
        <fullName evidence="2">Uncharacterized protein</fullName>
    </submittedName>
</protein>
<feature type="compositionally biased region" description="Polar residues" evidence="1">
    <location>
        <begin position="17"/>
        <end position="31"/>
    </location>
</feature>
<sequence>MRYTTRNDLLELETADSHSSPSHGDTNDTRLSFSDMSLHTIRHSALTPTTLTNAQQKVIHQLIRGHGNTSGSWFGTSTRATEDEGSFWTARGTLRSVVAPQVRDADGDDMALEAEVVKEEEVLVLIHELAKRSKPSSQHPIFVSDDNDDSFAATETETSSLWTYGETPMPSRVLYLFHPPPRLSHTPLFSGAITLDPWSWLDKGREQIEKAFWGLIMPSVSGLVGMGEFLGATVPSLMTLNPAQTSLPLALGDASSDLDRPHLYSQETIYTLRLPVQSDVEGKEGEINLGPTVRPVLVKKRAGMPTWSDRDDGMRAEMGWGRGIGMRC</sequence>
<dbReference type="EMBL" id="CP144058">
    <property type="protein sequence ID" value="WWD20161.1"/>
    <property type="molecule type" value="Genomic_DNA"/>
</dbReference>
<dbReference type="KEGG" id="ksn:43590100"/>
<accession>A0AAJ8LK99</accession>
<reference evidence="2" key="1">
    <citation type="submission" date="2017-08" db="EMBL/GenBank/DDBJ databases">
        <authorList>
            <person name="Cuomo C."/>
            <person name="Billmyre B."/>
            <person name="Heitman J."/>
        </authorList>
    </citation>
    <scope>NUCLEOTIDE SEQUENCE</scope>
    <source>
        <strain evidence="2">CBS 12478</strain>
    </source>
</reference>
<organism evidence="2 3">
    <name type="scientific">Kwoniella shandongensis</name>
    <dbReference type="NCBI Taxonomy" id="1734106"/>
    <lineage>
        <taxon>Eukaryota</taxon>
        <taxon>Fungi</taxon>
        <taxon>Dikarya</taxon>
        <taxon>Basidiomycota</taxon>
        <taxon>Agaricomycotina</taxon>
        <taxon>Tremellomycetes</taxon>
        <taxon>Tremellales</taxon>
        <taxon>Cryptococcaceae</taxon>
        <taxon>Kwoniella</taxon>
    </lineage>
</organism>